<dbReference type="GO" id="GO:0030170">
    <property type="term" value="F:pyridoxal phosphate binding"/>
    <property type="evidence" value="ECO:0007669"/>
    <property type="project" value="InterPro"/>
</dbReference>
<dbReference type="EMBL" id="JAPQKH010000002">
    <property type="protein sequence ID" value="KAJ5113757.1"/>
    <property type="molecule type" value="Genomic_DNA"/>
</dbReference>
<dbReference type="Gene3D" id="3.40.640.10">
    <property type="entry name" value="Type I PLP-dependent aspartate aminotransferase-like (Major domain)"/>
    <property type="match status" value="1"/>
</dbReference>
<protein>
    <submittedName>
        <fullName evidence="3">1-aminocyclopropane-1-carboxylate synthase 7</fullName>
    </submittedName>
</protein>
<gene>
    <name evidence="3" type="ORF">N7456_002291</name>
</gene>
<dbReference type="AlphaFoldDB" id="A0A9W9G856"/>
<dbReference type="GO" id="GO:0008483">
    <property type="term" value="F:transaminase activity"/>
    <property type="evidence" value="ECO:0007669"/>
    <property type="project" value="TreeGrafter"/>
</dbReference>
<reference evidence="3" key="2">
    <citation type="journal article" date="2023" name="IMA Fungus">
        <title>Comparative genomic study of the Penicillium genus elucidates a diverse pangenome and 15 lateral gene transfer events.</title>
        <authorList>
            <person name="Petersen C."/>
            <person name="Sorensen T."/>
            <person name="Nielsen M.R."/>
            <person name="Sondergaard T.E."/>
            <person name="Sorensen J.L."/>
            <person name="Fitzpatrick D.A."/>
            <person name="Frisvad J.C."/>
            <person name="Nielsen K.L."/>
        </authorList>
    </citation>
    <scope>NUCLEOTIDE SEQUENCE</scope>
    <source>
        <strain evidence="3">IBT 30069</strain>
    </source>
</reference>
<dbReference type="InterPro" id="IPR015422">
    <property type="entry name" value="PyrdxlP-dep_Trfase_small"/>
</dbReference>
<evidence type="ECO:0000256" key="1">
    <source>
        <dbReference type="ARBA" id="ARBA00022898"/>
    </source>
</evidence>
<comment type="caution">
    <text evidence="3">The sequence shown here is derived from an EMBL/GenBank/DDBJ whole genome shotgun (WGS) entry which is preliminary data.</text>
</comment>
<dbReference type="OrthoDB" id="1077582at2759"/>
<dbReference type="InterPro" id="IPR050478">
    <property type="entry name" value="Ethylene_sulfur-biosynth"/>
</dbReference>
<dbReference type="InterPro" id="IPR004839">
    <property type="entry name" value="Aminotransferase_I/II_large"/>
</dbReference>
<dbReference type="Pfam" id="PF00155">
    <property type="entry name" value="Aminotran_1_2"/>
    <property type="match status" value="1"/>
</dbReference>
<dbReference type="CDD" id="cd00609">
    <property type="entry name" value="AAT_like"/>
    <property type="match status" value="1"/>
</dbReference>
<feature type="domain" description="Aminotransferase class I/classII large" evidence="2">
    <location>
        <begin position="82"/>
        <end position="421"/>
    </location>
</feature>
<proteinExistence type="predicted"/>
<dbReference type="PANTHER" id="PTHR43795">
    <property type="entry name" value="BIFUNCTIONAL ASPARTATE AMINOTRANSFERASE AND GLUTAMATE/ASPARTATE-PREPHENATE AMINOTRANSFERASE-RELATED"/>
    <property type="match status" value="1"/>
</dbReference>
<dbReference type="PRINTS" id="PR00753">
    <property type="entry name" value="ACCSYNTHASE"/>
</dbReference>
<evidence type="ECO:0000259" key="2">
    <source>
        <dbReference type="Pfam" id="PF00155"/>
    </source>
</evidence>
<name>A0A9W9G856_9EURO</name>
<evidence type="ECO:0000313" key="4">
    <source>
        <dbReference type="Proteomes" id="UP001149165"/>
    </source>
</evidence>
<sequence length="444" mass="48285">MLTEFFDISPTMDLSNVSRHMGTKLQILLPKLACSHSTPVDGIHSIDLSIAENALIGEAVLVMAKEAVAKSLTLKDLSYPAGVGGDSGLLKALAGFFNTYFKPSTSVKPEHVIATSGAGNALDALLSSICDEGDQVLVLGPCWEGFTPYLLIHANVEPIIVNAPTLEGSTQMDIVYALRDVYNTATHPERIKGVVLTNPSNPLGKCYTVDVLRKILEFCDVNEMHLISDEVYALSRLQNVNCFQPFISALSLLDDNLNANLATLAPRVHVVWSMSKDFGCSGIRLGCIISQANMAARIGSGLASYWQISSLASAVAVFMLNSPDVPNLIARNSELLGEAYTILTDGLTKLAIKYIPADYGLFLFAKVGEHCKTPKDEVEIVKGLKKIGLIVAPGQRFNCGGQEYGWVRITFSQPAKMIRTALIMIETYLGDYYMKREITNMQLL</sequence>
<dbReference type="InterPro" id="IPR015421">
    <property type="entry name" value="PyrdxlP-dep_Trfase_major"/>
</dbReference>
<organism evidence="3 4">
    <name type="scientific">Penicillium angulare</name>
    <dbReference type="NCBI Taxonomy" id="116970"/>
    <lineage>
        <taxon>Eukaryota</taxon>
        <taxon>Fungi</taxon>
        <taxon>Dikarya</taxon>
        <taxon>Ascomycota</taxon>
        <taxon>Pezizomycotina</taxon>
        <taxon>Eurotiomycetes</taxon>
        <taxon>Eurotiomycetidae</taxon>
        <taxon>Eurotiales</taxon>
        <taxon>Aspergillaceae</taxon>
        <taxon>Penicillium</taxon>
    </lineage>
</organism>
<reference evidence="3" key="1">
    <citation type="submission" date="2022-11" db="EMBL/GenBank/DDBJ databases">
        <authorList>
            <person name="Petersen C."/>
        </authorList>
    </citation>
    <scope>NUCLEOTIDE SEQUENCE</scope>
    <source>
        <strain evidence="3">IBT 30069</strain>
    </source>
</reference>
<dbReference type="Proteomes" id="UP001149165">
    <property type="component" value="Unassembled WGS sequence"/>
</dbReference>
<keyword evidence="1" id="KW-0663">Pyridoxal phosphate</keyword>
<dbReference type="GO" id="GO:0006520">
    <property type="term" value="P:amino acid metabolic process"/>
    <property type="evidence" value="ECO:0007669"/>
    <property type="project" value="TreeGrafter"/>
</dbReference>
<accession>A0A9W9G856</accession>
<keyword evidence="4" id="KW-1185">Reference proteome</keyword>
<dbReference type="SUPFAM" id="SSF53383">
    <property type="entry name" value="PLP-dependent transferases"/>
    <property type="match status" value="1"/>
</dbReference>
<evidence type="ECO:0000313" key="3">
    <source>
        <dbReference type="EMBL" id="KAJ5113757.1"/>
    </source>
</evidence>
<dbReference type="Gene3D" id="3.90.1150.10">
    <property type="entry name" value="Aspartate Aminotransferase, domain 1"/>
    <property type="match status" value="1"/>
</dbReference>
<dbReference type="PANTHER" id="PTHR43795:SF39">
    <property type="entry name" value="AMINOTRANSFERASE CLASS I_CLASSII DOMAIN-CONTAINING PROTEIN"/>
    <property type="match status" value="1"/>
</dbReference>
<dbReference type="InterPro" id="IPR015424">
    <property type="entry name" value="PyrdxlP-dep_Trfase"/>
</dbReference>